<reference evidence="1 2" key="1">
    <citation type="submission" date="2024-01" db="EMBL/GenBank/DDBJ databases">
        <title>The genomes of 5 underutilized Papilionoideae crops provide insights into root nodulation and disease resistanc.</title>
        <authorList>
            <person name="Yuan L."/>
        </authorList>
    </citation>
    <scope>NUCLEOTIDE SEQUENCE [LARGE SCALE GENOMIC DNA]</scope>
    <source>
        <strain evidence="1">ZHUSHIDOU_FW_LH</strain>
        <tissue evidence="1">Leaf</tissue>
    </source>
</reference>
<protein>
    <submittedName>
        <fullName evidence="1">Uncharacterized protein</fullName>
    </submittedName>
</protein>
<keyword evidence="2" id="KW-1185">Reference proteome</keyword>
<comment type="caution">
    <text evidence="1">The sequence shown here is derived from an EMBL/GenBank/DDBJ whole genome shotgun (WGS) entry which is preliminary data.</text>
</comment>
<gene>
    <name evidence="1" type="ORF">RIF29_14547</name>
</gene>
<dbReference type="Proteomes" id="UP001372338">
    <property type="component" value="Unassembled WGS sequence"/>
</dbReference>
<evidence type="ECO:0000313" key="1">
    <source>
        <dbReference type="EMBL" id="KAK7273496.1"/>
    </source>
</evidence>
<name>A0AAN9FFI9_CROPI</name>
<accession>A0AAN9FFI9</accession>
<dbReference type="EMBL" id="JAYWIO010000003">
    <property type="protein sequence ID" value="KAK7273496.1"/>
    <property type="molecule type" value="Genomic_DNA"/>
</dbReference>
<proteinExistence type="predicted"/>
<organism evidence="1 2">
    <name type="scientific">Crotalaria pallida</name>
    <name type="common">Smooth rattlebox</name>
    <name type="synonym">Crotalaria striata</name>
    <dbReference type="NCBI Taxonomy" id="3830"/>
    <lineage>
        <taxon>Eukaryota</taxon>
        <taxon>Viridiplantae</taxon>
        <taxon>Streptophyta</taxon>
        <taxon>Embryophyta</taxon>
        <taxon>Tracheophyta</taxon>
        <taxon>Spermatophyta</taxon>
        <taxon>Magnoliopsida</taxon>
        <taxon>eudicotyledons</taxon>
        <taxon>Gunneridae</taxon>
        <taxon>Pentapetalae</taxon>
        <taxon>rosids</taxon>
        <taxon>fabids</taxon>
        <taxon>Fabales</taxon>
        <taxon>Fabaceae</taxon>
        <taxon>Papilionoideae</taxon>
        <taxon>50 kb inversion clade</taxon>
        <taxon>genistoids sensu lato</taxon>
        <taxon>core genistoids</taxon>
        <taxon>Crotalarieae</taxon>
        <taxon>Crotalaria</taxon>
    </lineage>
</organism>
<dbReference type="AlphaFoldDB" id="A0AAN9FFI9"/>
<evidence type="ECO:0000313" key="2">
    <source>
        <dbReference type="Proteomes" id="UP001372338"/>
    </source>
</evidence>
<sequence length="74" mass="8778">MYCILEGRGFGWGSYVQWLFKHDLYSSLQHVLIGSRREMKQQVCLIHLRMQEDHPEQATFRIFVGKLHGMARVN</sequence>